<dbReference type="InterPro" id="IPR055140">
    <property type="entry name" value="Thiolase_C_2"/>
</dbReference>
<feature type="domain" description="Thiolase N-terminal" evidence="2">
    <location>
        <begin position="9"/>
        <end position="221"/>
    </location>
</feature>
<reference evidence="4 5" key="1">
    <citation type="journal article" date="2011" name="J. Bacteriol.">
        <title>Complete genome sequence of the thermoacidophilic crenarchaeon Thermoproteus uzoniensis 768-20.</title>
        <authorList>
            <person name="Mardanov A.V."/>
            <person name="Gumerov V.M."/>
            <person name="Beletsky A.V."/>
            <person name="Prokofeva M.I."/>
            <person name="Bonch-Osmolovskaya E.A."/>
            <person name="Ravin N.V."/>
            <person name="Skryabin K.G."/>
        </authorList>
    </citation>
    <scope>NUCLEOTIDE SEQUENCE [LARGE SCALE GENOMIC DNA]</scope>
    <source>
        <strain evidence="4 5">768-20</strain>
    </source>
</reference>
<dbReference type="STRING" id="999630.TUZN_1175"/>
<sequence length="370" mass="39661">MQDVWVNGTAMMQTGRHYNLNIDEMAARVLDEALKDAGYPELDALFVASATAEQADKQQMLGAYIASRLGLDKIATYRVENADGSGGSALMAAAMAVRSGLYNCVAVVGVDKPNDVLSNQQQDIYSTATDSVYERYFGVTPAAQAALMAKMYLAKYEYKYEDLALWPVLMHKYGASNPYAYIRKQAKVEDVLDSELVSDPLRLYDVGPMADGAAAAVLCSRKGVAKVLGMWSSTNAVPFNARQEYDVLYSAREAAERAYRMAGVTPRDVATAEVHDSYSILGVLAVEALGLAPRGGLLASLRSGAEVRVNLSGGLKSRGNVMGATGVYQAVEVVWQLIGRGPFKRVDGSIGVVHSMGGVDRTSTVVVLGL</sequence>
<protein>
    <submittedName>
        <fullName evidence="4">Acetyl-CoA C-acyltransferase</fullName>
    </submittedName>
</protein>
<feature type="domain" description="Thiolase C-terminal" evidence="3">
    <location>
        <begin position="248"/>
        <end position="369"/>
    </location>
</feature>
<dbReference type="InterPro" id="IPR020616">
    <property type="entry name" value="Thiolase_N"/>
</dbReference>
<dbReference type="OrthoDB" id="167534at2157"/>
<dbReference type="CDD" id="cd00829">
    <property type="entry name" value="SCP-x_thiolase"/>
    <property type="match status" value="1"/>
</dbReference>
<organism evidence="4 5">
    <name type="scientific">Thermoproteus uzoniensis (strain 768-20)</name>
    <dbReference type="NCBI Taxonomy" id="999630"/>
    <lineage>
        <taxon>Archaea</taxon>
        <taxon>Thermoproteota</taxon>
        <taxon>Thermoprotei</taxon>
        <taxon>Thermoproteales</taxon>
        <taxon>Thermoproteaceae</taxon>
        <taxon>Thermoproteus</taxon>
    </lineage>
</organism>
<dbReference type="RefSeq" id="WP_013679990.1">
    <property type="nucleotide sequence ID" value="NC_015315.1"/>
</dbReference>
<dbReference type="Proteomes" id="UP000008138">
    <property type="component" value="Chromosome"/>
</dbReference>
<dbReference type="HOGENOM" id="CLU_035425_4_0_2"/>
<reference key="2">
    <citation type="submission" date="2011-03" db="EMBL/GenBank/DDBJ databases">
        <title>Complete genome sequence of the thermoacidophilic crenarchaeon Thermoproteus uzoniensis 768-20.</title>
        <authorList>
            <person name="Mardanov A.V."/>
            <person name="Gumerov V.M."/>
            <person name="Beletsky A.V."/>
            <person name="Prokofeva M.I."/>
            <person name="Bonch-Osmolovskaya E.A."/>
            <person name="Ravin N.V."/>
            <person name="Skryabin K.G."/>
        </authorList>
    </citation>
    <scope>NUCLEOTIDE SEQUENCE</scope>
    <source>
        <strain>768-20</strain>
    </source>
</reference>
<dbReference type="PIRSF" id="PIRSF000429">
    <property type="entry name" value="Ac-CoA_Ac_transf"/>
    <property type="match status" value="1"/>
</dbReference>
<evidence type="ECO:0000313" key="4">
    <source>
        <dbReference type="EMBL" id="AEA12654.1"/>
    </source>
</evidence>
<dbReference type="Gene3D" id="3.40.47.10">
    <property type="match status" value="1"/>
</dbReference>
<dbReference type="SUPFAM" id="SSF53901">
    <property type="entry name" value="Thiolase-like"/>
    <property type="match status" value="1"/>
</dbReference>
<dbReference type="Pfam" id="PF22691">
    <property type="entry name" value="Thiolase_C_1"/>
    <property type="match status" value="1"/>
</dbReference>
<name>F2L0H2_THEU7</name>
<gene>
    <name evidence="4" type="ordered locus">TUZN_1175</name>
</gene>
<dbReference type="GO" id="GO:0008299">
    <property type="term" value="P:isoprenoid biosynthetic process"/>
    <property type="evidence" value="ECO:0007669"/>
    <property type="project" value="UniProtKB-KW"/>
</dbReference>
<dbReference type="eggNOG" id="arCOG01278">
    <property type="taxonomic scope" value="Archaea"/>
</dbReference>
<keyword evidence="5" id="KW-1185">Reference proteome</keyword>
<evidence type="ECO:0000259" key="2">
    <source>
        <dbReference type="Pfam" id="PF00108"/>
    </source>
</evidence>
<dbReference type="Pfam" id="PF00108">
    <property type="entry name" value="Thiolase_N"/>
    <property type="match status" value="1"/>
</dbReference>
<dbReference type="GO" id="GO:0016747">
    <property type="term" value="F:acyltransferase activity, transferring groups other than amino-acyl groups"/>
    <property type="evidence" value="ECO:0007669"/>
    <property type="project" value="InterPro"/>
</dbReference>
<dbReference type="PANTHER" id="PTHR42870">
    <property type="entry name" value="ACETYL-COA C-ACETYLTRANSFERASE"/>
    <property type="match status" value="1"/>
</dbReference>
<dbReference type="EMBL" id="CP002590">
    <property type="protein sequence ID" value="AEA12654.1"/>
    <property type="molecule type" value="Genomic_DNA"/>
</dbReference>
<dbReference type="KEGG" id="tuz:TUZN_1175"/>
<evidence type="ECO:0000256" key="1">
    <source>
        <dbReference type="ARBA" id="ARBA00023229"/>
    </source>
</evidence>
<evidence type="ECO:0000259" key="3">
    <source>
        <dbReference type="Pfam" id="PF22691"/>
    </source>
</evidence>
<dbReference type="InterPro" id="IPR002155">
    <property type="entry name" value="Thiolase"/>
</dbReference>
<keyword evidence="1" id="KW-0414">Isoprene biosynthesis</keyword>
<evidence type="ECO:0000313" key="5">
    <source>
        <dbReference type="Proteomes" id="UP000008138"/>
    </source>
</evidence>
<dbReference type="PANTHER" id="PTHR42870:SF6">
    <property type="entry name" value="ACETYL-COA C-ACYLTRANSFERASE"/>
    <property type="match status" value="1"/>
</dbReference>
<dbReference type="GeneID" id="10360703"/>
<proteinExistence type="predicted"/>
<accession>F2L0H2</accession>
<dbReference type="AlphaFoldDB" id="F2L0H2"/>
<dbReference type="InterPro" id="IPR016039">
    <property type="entry name" value="Thiolase-like"/>
</dbReference>